<protein>
    <submittedName>
        <fullName evidence="2">LysM peptidoglycan-binding domain-containing protein</fullName>
    </submittedName>
</protein>
<sequence length="106" mass="12084">MKSFSNNLLLILALLITLSMTIFYFSPSILSGGKILNGNFNNGSMTQSNIEIERVIVQNGDTLWNLARRYYGTKTDLREVIYEIKEINNMNNSDIRPGQQIKIPIE</sequence>
<evidence type="ECO:0000313" key="3">
    <source>
        <dbReference type="Proteomes" id="UP000621436"/>
    </source>
</evidence>
<evidence type="ECO:0000313" key="2">
    <source>
        <dbReference type="EMBL" id="MBF8436633.1"/>
    </source>
</evidence>
<organism evidence="2 3">
    <name type="scientific">Halonatronomonas betaini</name>
    <dbReference type="NCBI Taxonomy" id="2778430"/>
    <lineage>
        <taxon>Bacteria</taxon>
        <taxon>Bacillati</taxon>
        <taxon>Bacillota</taxon>
        <taxon>Clostridia</taxon>
        <taxon>Halanaerobiales</taxon>
        <taxon>Halarsenatibacteraceae</taxon>
        <taxon>Halonatronomonas</taxon>
    </lineage>
</organism>
<evidence type="ECO:0000259" key="1">
    <source>
        <dbReference type="PROSITE" id="PS51782"/>
    </source>
</evidence>
<name>A0A931F8K0_9FIRM</name>
<accession>A0A931F8K0</accession>
<proteinExistence type="predicted"/>
<dbReference type="RefSeq" id="WP_270453540.1">
    <property type="nucleotide sequence ID" value="NZ_JADPIE010000003.1"/>
</dbReference>
<dbReference type="EMBL" id="JADPIE010000003">
    <property type="protein sequence ID" value="MBF8436633.1"/>
    <property type="molecule type" value="Genomic_DNA"/>
</dbReference>
<dbReference type="SMART" id="SM00257">
    <property type="entry name" value="LysM"/>
    <property type="match status" value="1"/>
</dbReference>
<dbReference type="Gene3D" id="3.10.350.10">
    <property type="entry name" value="LysM domain"/>
    <property type="match status" value="1"/>
</dbReference>
<comment type="caution">
    <text evidence="2">The sequence shown here is derived from an EMBL/GenBank/DDBJ whole genome shotgun (WGS) entry which is preliminary data.</text>
</comment>
<dbReference type="CDD" id="cd00118">
    <property type="entry name" value="LysM"/>
    <property type="match status" value="1"/>
</dbReference>
<reference evidence="2" key="1">
    <citation type="submission" date="2020-11" db="EMBL/GenBank/DDBJ databases">
        <title>Halonatronomonas betainensis gen. nov., sp. nov. a novel haloalkaliphilic representative of the family Halanaerobiacae capable of betaine degradation.</title>
        <authorList>
            <person name="Boltyanskaya Y."/>
            <person name="Kevbrin V."/>
            <person name="Detkova E."/>
            <person name="Grouzdev D.S."/>
            <person name="Koziaeva V."/>
            <person name="Zhilina T."/>
        </authorList>
    </citation>
    <scope>NUCLEOTIDE SEQUENCE</scope>
    <source>
        <strain evidence="2">Z-7014</strain>
    </source>
</reference>
<gene>
    <name evidence="2" type="ORF">I0Q91_06075</name>
</gene>
<dbReference type="AlphaFoldDB" id="A0A931F8K0"/>
<dbReference type="Proteomes" id="UP000621436">
    <property type="component" value="Unassembled WGS sequence"/>
</dbReference>
<dbReference type="Pfam" id="PF01476">
    <property type="entry name" value="LysM"/>
    <property type="match status" value="1"/>
</dbReference>
<feature type="domain" description="LysM" evidence="1">
    <location>
        <begin position="53"/>
        <end position="103"/>
    </location>
</feature>
<keyword evidence="3" id="KW-1185">Reference proteome</keyword>
<dbReference type="SUPFAM" id="SSF54106">
    <property type="entry name" value="LysM domain"/>
    <property type="match status" value="1"/>
</dbReference>
<dbReference type="InterPro" id="IPR018392">
    <property type="entry name" value="LysM"/>
</dbReference>
<dbReference type="PROSITE" id="PS51782">
    <property type="entry name" value="LYSM"/>
    <property type="match status" value="1"/>
</dbReference>
<dbReference type="InterPro" id="IPR036779">
    <property type="entry name" value="LysM_dom_sf"/>
</dbReference>